<protein>
    <submittedName>
        <fullName evidence="4">DUF4974 domain-containing protein</fullName>
    </submittedName>
</protein>
<comment type="caution">
    <text evidence="4">The sequence shown here is derived from an EMBL/GenBank/DDBJ whole genome shotgun (WGS) entry which is preliminary data.</text>
</comment>
<dbReference type="OrthoDB" id="694985at2"/>
<dbReference type="AlphaFoldDB" id="A0A6N8L2H5"/>
<feature type="domain" description="Protein FecR C-terminal" evidence="3">
    <location>
        <begin position="320"/>
        <end position="389"/>
    </location>
</feature>
<dbReference type="PANTHER" id="PTHR30273">
    <property type="entry name" value="PERIPLASMIC SIGNAL SENSOR AND SIGMA FACTOR ACTIVATOR FECR-RELATED"/>
    <property type="match status" value="1"/>
</dbReference>
<dbReference type="InterPro" id="IPR012373">
    <property type="entry name" value="Ferrdict_sens_TM"/>
</dbReference>
<gene>
    <name evidence="4" type="ORF">GQF63_14380</name>
</gene>
<evidence type="ECO:0000259" key="3">
    <source>
        <dbReference type="Pfam" id="PF16344"/>
    </source>
</evidence>
<proteinExistence type="predicted"/>
<evidence type="ECO:0000256" key="1">
    <source>
        <dbReference type="SAM" id="Phobius"/>
    </source>
</evidence>
<keyword evidence="1" id="KW-1133">Transmembrane helix</keyword>
<dbReference type="InterPro" id="IPR006860">
    <property type="entry name" value="FecR"/>
</dbReference>
<dbReference type="RefSeq" id="WP_160369941.1">
    <property type="nucleotide sequence ID" value="NZ_WSQA01000011.1"/>
</dbReference>
<name>A0A6N8L2H5_9SPHI</name>
<dbReference type="Pfam" id="PF16344">
    <property type="entry name" value="FecR_C"/>
    <property type="match status" value="1"/>
</dbReference>
<dbReference type="PANTHER" id="PTHR30273:SF2">
    <property type="entry name" value="PROTEIN FECR"/>
    <property type="match status" value="1"/>
</dbReference>
<sequence length="394" mass="44668">MKNIPTHIIQILAYRHIEPLNEQQKDQLASWLAEDAVNQDLLTYFDDKGKLYQDLQQLKQQDADGAWEKHRLLFEPAQQTPVRKMQGQAWVKWTLAIAALCLLAFGVFLYQSNKIKEDQQFADSIKPGSDKATLLLADGQTIELSEDASGIRIDSNMKDADGNPVLSQAEKQALSSFTVATPMGGQFNMTLPDGTKVWLNSNTTLTYESLKDQRIVNLQGEAYFEVASLQLPGTWGKANKLPFVVQTKDQRVEVLGTQFNVKSFAEEKTTATTLLEGQVQIAMNTQQMLLYPGEQAVSTGQRLKKQNVNMSTVMAWKQGEFVFNEEKLGEIIAQLERWYNVKFELQDARLADIRFEALVSKHLQLKEILNLLELTGKVRFIVKDQKILVKRNTK</sequence>
<dbReference type="EMBL" id="WSQA01000011">
    <property type="protein sequence ID" value="MVZ63219.1"/>
    <property type="molecule type" value="Genomic_DNA"/>
</dbReference>
<accession>A0A6N8L2H5</accession>
<keyword evidence="5" id="KW-1185">Reference proteome</keyword>
<keyword evidence="1" id="KW-0472">Membrane</keyword>
<feature type="transmembrane region" description="Helical" evidence="1">
    <location>
        <begin position="90"/>
        <end position="110"/>
    </location>
</feature>
<dbReference type="Gene3D" id="2.60.120.1440">
    <property type="match status" value="1"/>
</dbReference>
<evidence type="ECO:0000259" key="2">
    <source>
        <dbReference type="Pfam" id="PF04773"/>
    </source>
</evidence>
<keyword evidence="1" id="KW-0812">Transmembrane</keyword>
<dbReference type="Proteomes" id="UP000435036">
    <property type="component" value="Unassembled WGS sequence"/>
</dbReference>
<dbReference type="GO" id="GO:0016989">
    <property type="term" value="F:sigma factor antagonist activity"/>
    <property type="evidence" value="ECO:0007669"/>
    <property type="project" value="TreeGrafter"/>
</dbReference>
<evidence type="ECO:0000313" key="5">
    <source>
        <dbReference type="Proteomes" id="UP000435036"/>
    </source>
</evidence>
<dbReference type="Pfam" id="PF04773">
    <property type="entry name" value="FecR"/>
    <property type="match status" value="1"/>
</dbReference>
<evidence type="ECO:0000313" key="4">
    <source>
        <dbReference type="EMBL" id="MVZ63219.1"/>
    </source>
</evidence>
<reference evidence="4 5" key="1">
    <citation type="submission" date="2019-12" db="EMBL/GenBank/DDBJ databases">
        <authorList>
            <person name="Dong K."/>
        </authorList>
    </citation>
    <scope>NUCLEOTIDE SEQUENCE [LARGE SCALE GENOMIC DNA]</scope>
    <source>
        <strain evidence="4 5">JCM 31225</strain>
    </source>
</reference>
<dbReference type="InterPro" id="IPR032508">
    <property type="entry name" value="FecR_C"/>
</dbReference>
<dbReference type="Gene3D" id="3.55.50.30">
    <property type="match status" value="1"/>
</dbReference>
<organism evidence="4 5">
    <name type="scientific">Sphingobacterium humi</name>
    <dbReference type="NCBI Taxonomy" id="1796905"/>
    <lineage>
        <taxon>Bacteria</taxon>
        <taxon>Pseudomonadati</taxon>
        <taxon>Bacteroidota</taxon>
        <taxon>Sphingobacteriia</taxon>
        <taxon>Sphingobacteriales</taxon>
        <taxon>Sphingobacteriaceae</taxon>
        <taxon>Sphingobacterium</taxon>
    </lineage>
</organism>
<feature type="domain" description="FecR protein" evidence="2">
    <location>
        <begin position="178"/>
        <end position="280"/>
    </location>
</feature>